<evidence type="ECO:0000313" key="2">
    <source>
        <dbReference type="Proteomes" id="UP000034192"/>
    </source>
</evidence>
<protein>
    <recommendedName>
        <fullName evidence="3">Polymerase nucleotidyl transferase domain-containing protein</fullName>
    </recommendedName>
</protein>
<evidence type="ECO:0000313" key="1">
    <source>
        <dbReference type="EMBL" id="KKT33750.1"/>
    </source>
</evidence>
<reference evidence="1 2" key="1">
    <citation type="journal article" date="2015" name="Nature">
        <title>rRNA introns, odd ribosomes, and small enigmatic genomes across a large radiation of phyla.</title>
        <authorList>
            <person name="Brown C.T."/>
            <person name="Hug L.A."/>
            <person name="Thomas B.C."/>
            <person name="Sharon I."/>
            <person name="Castelle C.J."/>
            <person name="Singh A."/>
            <person name="Wilkins M.J."/>
            <person name="Williams K.H."/>
            <person name="Banfield J.F."/>
        </authorList>
    </citation>
    <scope>NUCLEOTIDE SEQUENCE [LARGE SCALE GENOMIC DNA]</scope>
</reference>
<comment type="caution">
    <text evidence="1">The sequence shown here is derived from an EMBL/GenBank/DDBJ whole genome shotgun (WGS) entry which is preliminary data.</text>
</comment>
<organism evidence="1 2">
    <name type="scientific">Candidatus Woesebacteria bacterium GW2011_GWB1_44_11b</name>
    <dbReference type="NCBI Taxonomy" id="1618580"/>
    <lineage>
        <taxon>Bacteria</taxon>
        <taxon>Candidatus Woeseibacteriota</taxon>
    </lineage>
</organism>
<gene>
    <name evidence="1" type="ORF">UW21_C0008G0010</name>
</gene>
<name>A0A0G1GGT9_9BACT</name>
<dbReference type="InterPro" id="IPR043519">
    <property type="entry name" value="NT_sf"/>
</dbReference>
<dbReference type="Proteomes" id="UP000034192">
    <property type="component" value="Unassembled WGS sequence"/>
</dbReference>
<dbReference type="Pfam" id="PF04229">
    <property type="entry name" value="GrpB"/>
    <property type="match status" value="1"/>
</dbReference>
<dbReference type="AlphaFoldDB" id="A0A0G1GGT9"/>
<accession>A0A0G1GGT9</accession>
<dbReference type="SUPFAM" id="SSF81301">
    <property type="entry name" value="Nucleotidyltransferase"/>
    <property type="match status" value="1"/>
</dbReference>
<dbReference type="EMBL" id="LCHL01000008">
    <property type="protein sequence ID" value="KKT33750.1"/>
    <property type="molecule type" value="Genomic_DNA"/>
</dbReference>
<dbReference type="Gene3D" id="3.30.460.10">
    <property type="entry name" value="Beta Polymerase, domain 2"/>
    <property type="match status" value="1"/>
</dbReference>
<proteinExistence type="predicted"/>
<evidence type="ECO:0008006" key="3">
    <source>
        <dbReference type="Google" id="ProtNLM"/>
    </source>
</evidence>
<sequence length="169" mass="19666">MLTPNQEKYLQAIPEDKVIHIQPFNPKVRESAKEIISQIKGKLPDLGVFFGGASALGIAGQNDIDLNILSVPEEYDKHLPILKELFGEPTKTSFSLVEWEFKRNGFDVELYLTDRNSSALQEQIKTFEILRDNPGYRKKYEQIKLSSDSLSFREYMRRKYEFFSRLIQD</sequence>
<dbReference type="InterPro" id="IPR007344">
    <property type="entry name" value="GrpB/CoaE"/>
</dbReference>